<organism evidence="7 8">
    <name type="scientific">Acanthamoeba castellanii (strain ATCC 30010 / Neff)</name>
    <dbReference type="NCBI Taxonomy" id="1257118"/>
    <lineage>
        <taxon>Eukaryota</taxon>
        <taxon>Amoebozoa</taxon>
        <taxon>Discosea</taxon>
        <taxon>Longamoebia</taxon>
        <taxon>Centramoebida</taxon>
        <taxon>Acanthamoebidae</taxon>
        <taxon>Acanthamoeba</taxon>
    </lineage>
</organism>
<keyword evidence="5" id="KW-0325">Glycoprotein</keyword>
<dbReference type="GO" id="GO:0070008">
    <property type="term" value="F:serine-type exopeptidase activity"/>
    <property type="evidence" value="ECO:0007669"/>
    <property type="project" value="InterPro"/>
</dbReference>
<evidence type="ECO:0000256" key="4">
    <source>
        <dbReference type="ARBA" id="ARBA00022801"/>
    </source>
</evidence>
<dbReference type="GO" id="GO:0008239">
    <property type="term" value="F:dipeptidyl-peptidase activity"/>
    <property type="evidence" value="ECO:0007669"/>
    <property type="project" value="TreeGrafter"/>
</dbReference>
<gene>
    <name evidence="7" type="ORF">ACA1_061760</name>
</gene>
<evidence type="ECO:0000256" key="2">
    <source>
        <dbReference type="ARBA" id="ARBA00022670"/>
    </source>
</evidence>
<dbReference type="OrthoDB" id="1735038at2759"/>
<dbReference type="Gene3D" id="3.40.50.1820">
    <property type="entry name" value="alpha/beta hydrolase"/>
    <property type="match status" value="1"/>
</dbReference>
<dbReference type="InterPro" id="IPR029058">
    <property type="entry name" value="AB_hydrolase_fold"/>
</dbReference>
<proteinExistence type="inferred from homology"/>
<dbReference type="MEROPS" id="S28.A23"/>
<protein>
    <submittedName>
        <fullName evidence="7">Serine protease, putative</fullName>
    </submittedName>
</protein>
<dbReference type="Gene3D" id="1.20.120.980">
    <property type="entry name" value="Serine carboxypeptidase S28, SKS domain"/>
    <property type="match status" value="1"/>
</dbReference>
<dbReference type="RefSeq" id="XP_004339448.1">
    <property type="nucleotide sequence ID" value="XM_004339400.1"/>
</dbReference>
<dbReference type="PANTHER" id="PTHR11010:SF117">
    <property type="entry name" value="SERINE PROTEASE 16"/>
    <property type="match status" value="1"/>
</dbReference>
<dbReference type="PROSITE" id="PS51257">
    <property type="entry name" value="PROKAR_LIPOPROTEIN"/>
    <property type="match status" value="1"/>
</dbReference>
<dbReference type="Pfam" id="PF05577">
    <property type="entry name" value="Peptidase_S28"/>
    <property type="match status" value="1"/>
</dbReference>
<feature type="signal peptide" evidence="6">
    <location>
        <begin position="1"/>
        <end position="25"/>
    </location>
</feature>
<dbReference type="Proteomes" id="UP000011083">
    <property type="component" value="Unassembled WGS sequence"/>
</dbReference>
<feature type="chain" id="PRO_5003990167" evidence="6">
    <location>
        <begin position="26"/>
        <end position="509"/>
    </location>
</feature>
<dbReference type="EMBL" id="KB007974">
    <property type="protein sequence ID" value="ELR17435.1"/>
    <property type="molecule type" value="Genomic_DNA"/>
</dbReference>
<dbReference type="KEGG" id="acan:ACA1_061760"/>
<evidence type="ECO:0000256" key="5">
    <source>
        <dbReference type="ARBA" id="ARBA00023180"/>
    </source>
</evidence>
<dbReference type="InterPro" id="IPR008758">
    <property type="entry name" value="Peptidase_S28"/>
</dbReference>
<evidence type="ECO:0000313" key="7">
    <source>
        <dbReference type="EMBL" id="ELR17435.1"/>
    </source>
</evidence>
<sequence>MEMSRLVVSAALLFIVACCSDVALGRVTSIPHRGALYDGLAMRALNHHNIPAVSADAPEQWFTQALDHFDPRNSAKWQQRYFTNDTFYRPGGPVFLMLGGEGPASPIDVGGHFILNEYAQRFNALVLSIEHRFYGKSVPTRDLSNANLRFLNSEQALADFAMFRQYISEKLALPKTTKWVAFGGSYSGALSAWFRLKYPHLVDGSLATSAPVKAQLDFSEYNEVVQRSLEFFVGESCANRVREGTQAATNLLSSADGKKQLQKLFNLCTPIETDDDIALFFENMEGTVAQIVQYNNDNNNYNHGMNINKVIIIMLHWLKRMCDIFLKGDDALAAYAEFNTVYNKLFGVDCTQTKYTEYVNQLKDVRTFPENDNAAGRSWTYQTCIEFGFYQTGSAANQPFSKTVTLDWDIFNIDPFNKAEPLPNIEWTNTFYGSTGLADPKVILPNGSIDPWHILGVLPETAVAHPGQLAVLINGTAHCADLYPSSADDPLSLKDARAKIVAAIASFIH</sequence>
<keyword evidence="4" id="KW-0378">Hydrolase</keyword>
<evidence type="ECO:0000256" key="1">
    <source>
        <dbReference type="ARBA" id="ARBA00011079"/>
    </source>
</evidence>
<dbReference type="GO" id="GO:0006508">
    <property type="term" value="P:proteolysis"/>
    <property type="evidence" value="ECO:0007669"/>
    <property type="project" value="UniProtKB-KW"/>
</dbReference>
<dbReference type="VEuPathDB" id="AmoebaDB:ACA1_061760"/>
<dbReference type="AlphaFoldDB" id="L8GWQ3"/>
<dbReference type="GeneID" id="14918222"/>
<dbReference type="InterPro" id="IPR042269">
    <property type="entry name" value="Ser_carbopepase_S28_SKS"/>
</dbReference>
<evidence type="ECO:0000256" key="3">
    <source>
        <dbReference type="ARBA" id="ARBA00022729"/>
    </source>
</evidence>
<keyword evidence="8" id="KW-1185">Reference proteome</keyword>
<name>L8GWQ3_ACACF</name>
<reference evidence="7 8" key="1">
    <citation type="journal article" date="2013" name="Genome Biol.">
        <title>Genome of Acanthamoeba castellanii highlights extensive lateral gene transfer and early evolution of tyrosine kinase signaling.</title>
        <authorList>
            <person name="Clarke M."/>
            <person name="Lohan A.J."/>
            <person name="Liu B."/>
            <person name="Lagkouvardos I."/>
            <person name="Roy S."/>
            <person name="Zafar N."/>
            <person name="Bertelli C."/>
            <person name="Schilde C."/>
            <person name="Kianianmomeni A."/>
            <person name="Burglin T.R."/>
            <person name="Frech C."/>
            <person name="Turcotte B."/>
            <person name="Kopec K.O."/>
            <person name="Synnott J.M."/>
            <person name="Choo C."/>
            <person name="Paponov I."/>
            <person name="Finkler A."/>
            <person name="Soon Heng Tan C."/>
            <person name="Hutchins A.P."/>
            <person name="Weinmeier T."/>
            <person name="Rattei T."/>
            <person name="Chu J.S."/>
            <person name="Gimenez G."/>
            <person name="Irimia M."/>
            <person name="Rigden D.J."/>
            <person name="Fitzpatrick D.A."/>
            <person name="Lorenzo-Morales J."/>
            <person name="Bateman A."/>
            <person name="Chiu C.H."/>
            <person name="Tang P."/>
            <person name="Hegemann P."/>
            <person name="Fromm H."/>
            <person name="Raoult D."/>
            <person name="Greub G."/>
            <person name="Miranda-Saavedra D."/>
            <person name="Chen N."/>
            <person name="Nash P."/>
            <person name="Ginger M.L."/>
            <person name="Horn M."/>
            <person name="Schaap P."/>
            <person name="Caler L."/>
            <person name="Loftus B."/>
        </authorList>
    </citation>
    <scope>NUCLEOTIDE SEQUENCE [LARGE SCALE GENOMIC DNA]</scope>
    <source>
        <strain evidence="7 8">Neff</strain>
    </source>
</reference>
<dbReference type="SUPFAM" id="SSF53474">
    <property type="entry name" value="alpha/beta-Hydrolases"/>
    <property type="match status" value="1"/>
</dbReference>
<keyword evidence="2 7" id="KW-0645">Protease</keyword>
<comment type="similarity">
    <text evidence="1">Belongs to the peptidase S28 family.</text>
</comment>
<dbReference type="OMA" id="HYAEHFG"/>
<dbReference type="PANTHER" id="PTHR11010">
    <property type="entry name" value="PROTEASE S28 PRO-X CARBOXYPEPTIDASE-RELATED"/>
    <property type="match status" value="1"/>
</dbReference>
<evidence type="ECO:0000313" key="8">
    <source>
        <dbReference type="Proteomes" id="UP000011083"/>
    </source>
</evidence>
<keyword evidence="3 6" id="KW-0732">Signal</keyword>
<evidence type="ECO:0000256" key="6">
    <source>
        <dbReference type="SAM" id="SignalP"/>
    </source>
</evidence>
<accession>L8GWQ3</accession>